<comment type="caution">
    <text evidence="3">The sequence shown here is derived from an EMBL/GenBank/DDBJ whole genome shotgun (WGS) entry which is preliminary data.</text>
</comment>
<evidence type="ECO:0000256" key="1">
    <source>
        <dbReference type="SAM" id="MobiDB-lite"/>
    </source>
</evidence>
<accession>A0ABT5DRM4</accession>
<feature type="compositionally biased region" description="Low complexity" evidence="1">
    <location>
        <begin position="107"/>
        <end position="141"/>
    </location>
</feature>
<feature type="signal peptide" evidence="2">
    <location>
        <begin position="1"/>
        <end position="16"/>
    </location>
</feature>
<dbReference type="PROSITE" id="PS51257">
    <property type="entry name" value="PROKAR_LIPOPROTEIN"/>
    <property type="match status" value="1"/>
</dbReference>
<dbReference type="EMBL" id="JAQNDL010000001">
    <property type="protein sequence ID" value="MDC0716302.1"/>
    <property type="molecule type" value="Genomic_DNA"/>
</dbReference>
<organism evidence="3 4">
    <name type="scientific">Nannocystis bainbridge</name>
    <dbReference type="NCBI Taxonomy" id="2995303"/>
    <lineage>
        <taxon>Bacteria</taxon>
        <taxon>Pseudomonadati</taxon>
        <taxon>Myxococcota</taxon>
        <taxon>Polyangia</taxon>
        <taxon>Nannocystales</taxon>
        <taxon>Nannocystaceae</taxon>
        <taxon>Nannocystis</taxon>
    </lineage>
</organism>
<feature type="compositionally biased region" description="Low complexity" evidence="1">
    <location>
        <begin position="24"/>
        <end position="58"/>
    </location>
</feature>
<proteinExistence type="predicted"/>
<feature type="chain" id="PRO_5045053692" evidence="2">
    <location>
        <begin position="17"/>
        <end position="284"/>
    </location>
</feature>
<reference evidence="3 4" key="1">
    <citation type="submission" date="2022-11" db="EMBL/GenBank/DDBJ databases">
        <title>Minimal conservation of predation-associated metabolite biosynthetic gene clusters underscores biosynthetic potential of Myxococcota including descriptions for ten novel species: Archangium lansinium sp. nov., Myxococcus landrumus sp. nov., Nannocystis bai.</title>
        <authorList>
            <person name="Ahearne A."/>
            <person name="Stevens C."/>
            <person name="Dowd S."/>
        </authorList>
    </citation>
    <scope>NUCLEOTIDE SEQUENCE [LARGE SCALE GENOMIC DNA]</scope>
    <source>
        <strain evidence="3 4">BB15-2</strain>
    </source>
</reference>
<keyword evidence="2" id="KW-0732">Signal</keyword>
<evidence type="ECO:0000313" key="4">
    <source>
        <dbReference type="Proteomes" id="UP001221686"/>
    </source>
</evidence>
<name>A0ABT5DRM4_9BACT</name>
<dbReference type="Proteomes" id="UP001221686">
    <property type="component" value="Unassembled WGS sequence"/>
</dbReference>
<dbReference type="RefSeq" id="WP_272084747.1">
    <property type="nucleotide sequence ID" value="NZ_JAQNDL010000001.1"/>
</dbReference>
<evidence type="ECO:0000313" key="3">
    <source>
        <dbReference type="EMBL" id="MDC0716302.1"/>
    </source>
</evidence>
<gene>
    <name evidence="3" type="ORF">POL25_05330</name>
</gene>
<keyword evidence="4" id="KW-1185">Reference proteome</keyword>
<feature type="region of interest" description="Disordered" evidence="1">
    <location>
        <begin position="97"/>
        <end position="151"/>
    </location>
</feature>
<evidence type="ECO:0000256" key="2">
    <source>
        <dbReference type="SAM" id="SignalP"/>
    </source>
</evidence>
<feature type="region of interest" description="Disordered" evidence="1">
    <location>
        <begin position="22"/>
        <end position="58"/>
    </location>
</feature>
<sequence>MRISPFVFLSALAAVACGEVPDQTGTDGASETGTGTSTGTGTDTDTSTTATPTTSGSGQLCVPGSSAACTCPTGNMGSQDCNPDGKSYGMCECEGGGSDSNGEGTLEPTASTTEAATTTEGTTTEGDTDATTTTGGPTCDDPGPEPNNSEANAIDLGEQGCGAMAQTVEGVLDGDGDADWFSYYGVWNALCVIGPNTAHTLTASDDVRLCVFADCDQGTANINCPNGTSEVASPGGHPGCCGDGDVDFNLDCTLLNDNARVFIRLDQAPADACVEYSVAYNYDE</sequence>
<protein>
    <submittedName>
        <fullName evidence="3">Uncharacterized protein</fullName>
    </submittedName>
</protein>